<accession>A0A1B7KRJ4</accession>
<gene>
    <name evidence="2" type="ORF">A7K69_07065</name>
</gene>
<dbReference type="Proteomes" id="UP000078290">
    <property type="component" value="Unassembled WGS sequence"/>
</dbReference>
<protein>
    <submittedName>
        <fullName evidence="2">Transglutaminase</fullName>
    </submittedName>
</protein>
<reference evidence="3" key="1">
    <citation type="submission" date="2016-05" db="EMBL/GenBank/DDBJ databases">
        <authorList>
            <person name="Wang W."/>
            <person name="Zhu L."/>
        </authorList>
    </citation>
    <scope>NUCLEOTIDE SEQUENCE [LARGE SCALE GENOMIC DNA]</scope>
    <source>
        <strain evidence="3">W-2</strain>
    </source>
</reference>
<dbReference type="RefSeq" id="WP_064551670.1">
    <property type="nucleotide sequence ID" value="NZ_LXMA01000023.1"/>
</dbReference>
<sequence length="202" mass="23357">MELLPESTNLIDYLEELDVVDFSHPFIQKKINELFHKGQSELEKAKIAFEFVRDEISHSWDIQSTRVTCKASEVLYYKEGICYAKANLLAALLRSQGIPTGFCYQRLMIFDTPDKGYSLHALNGVFLPSLNRWIRLDARGNKLGVQAEFSIDKEILAFPVQEELDEKDFPIIYTKPNPKTISVLKEHTDALEMYKYYLPDNL</sequence>
<dbReference type="PANTHER" id="PTHR33490">
    <property type="entry name" value="BLR5614 PROTEIN-RELATED"/>
    <property type="match status" value="1"/>
</dbReference>
<proteinExistence type="predicted"/>
<dbReference type="Gene3D" id="3.10.620.30">
    <property type="match status" value="1"/>
</dbReference>
<evidence type="ECO:0000313" key="2">
    <source>
        <dbReference type="EMBL" id="OAT72698.1"/>
    </source>
</evidence>
<dbReference type="EMBL" id="LXMA01000023">
    <property type="protein sequence ID" value="OAT72698.1"/>
    <property type="molecule type" value="Genomic_DNA"/>
</dbReference>
<name>A0A1B7KRJ4_PARTM</name>
<evidence type="ECO:0000259" key="1">
    <source>
        <dbReference type="Pfam" id="PF01841"/>
    </source>
</evidence>
<dbReference type="OrthoDB" id="5296450at2"/>
<feature type="domain" description="Transglutaminase-like" evidence="1">
    <location>
        <begin position="33"/>
        <end position="138"/>
    </location>
</feature>
<dbReference type="AlphaFoldDB" id="A0A1B7KRJ4"/>
<dbReference type="Pfam" id="PF01841">
    <property type="entry name" value="Transglut_core"/>
    <property type="match status" value="1"/>
</dbReference>
<dbReference type="PANTHER" id="PTHR33490:SF3">
    <property type="entry name" value="CONSERVED INTEGRAL MEMBRANE PROTEIN"/>
    <property type="match status" value="1"/>
</dbReference>
<dbReference type="InterPro" id="IPR002931">
    <property type="entry name" value="Transglutaminase-like"/>
</dbReference>
<organism evidence="2 3">
    <name type="scientific">Parageobacillus thermoglucosidasius</name>
    <name type="common">Geobacillus thermoglucosidasius</name>
    <dbReference type="NCBI Taxonomy" id="1426"/>
    <lineage>
        <taxon>Bacteria</taxon>
        <taxon>Bacillati</taxon>
        <taxon>Bacillota</taxon>
        <taxon>Bacilli</taxon>
        <taxon>Bacillales</taxon>
        <taxon>Anoxybacillaceae</taxon>
        <taxon>Parageobacillus</taxon>
    </lineage>
</organism>
<comment type="caution">
    <text evidence="2">The sequence shown here is derived from an EMBL/GenBank/DDBJ whole genome shotgun (WGS) entry which is preliminary data.</text>
</comment>
<dbReference type="SUPFAM" id="SSF54001">
    <property type="entry name" value="Cysteine proteinases"/>
    <property type="match status" value="1"/>
</dbReference>
<evidence type="ECO:0000313" key="3">
    <source>
        <dbReference type="Proteomes" id="UP000078290"/>
    </source>
</evidence>
<dbReference type="InterPro" id="IPR038765">
    <property type="entry name" value="Papain-like_cys_pep_sf"/>
</dbReference>